<feature type="compositionally biased region" description="Basic and acidic residues" evidence="1">
    <location>
        <begin position="48"/>
        <end position="59"/>
    </location>
</feature>
<evidence type="ECO:0000313" key="2">
    <source>
        <dbReference type="EMBL" id="SOD15050.1"/>
    </source>
</evidence>
<feature type="region of interest" description="Disordered" evidence="1">
    <location>
        <begin position="43"/>
        <end position="79"/>
    </location>
</feature>
<keyword evidence="3" id="KW-1185">Reference proteome</keyword>
<gene>
    <name evidence="2" type="ORF">SAMN06297358_2022</name>
</gene>
<feature type="compositionally biased region" description="Polar residues" evidence="1">
    <location>
        <begin position="67"/>
        <end position="77"/>
    </location>
</feature>
<dbReference type="Proteomes" id="UP000219281">
    <property type="component" value="Unassembled WGS sequence"/>
</dbReference>
<sequence>MIAFFRHRFTIYFLSSFLFLGFFLKANSFFGCKWSNIVCELEEQQPSEDEKGAKEDKSGRTIKKTWDISSPNPNQPYSKEPIINEAHNRVYLLAIITEPLIAILSEPPELA</sequence>
<name>A0A285ZZI3_9SPHI</name>
<dbReference type="RefSeq" id="WP_097131486.1">
    <property type="nucleotide sequence ID" value="NZ_OCMT01000002.1"/>
</dbReference>
<dbReference type="AlphaFoldDB" id="A0A285ZZI3"/>
<protein>
    <submittedName>
        <fullName evidence="2">Uncharacterized protein</fullName>
    </submittedName>
</protein>
<accession>A0A285ZZI3</accession>
<organism evidence="2 3">
    <name type="scientific">Pedobacter xixiisoli</name>
    <dbReference type="NCBI Taxonomy" id="1476464"/>
    <lineage>
        <taxon>Bacteria</taxon>
        <taxon>Pseudomonadati</taxon>
        <taxon>Bacteroidota</taxon>
        <taxon>Sphingobacteriia</taxon>
        <taxon>Sphingobacteriales</taxon>
        <taxon>Sphingobacteriaceae</taxon>
        <taxon>Pedobacter</taxon>
    </lineage>
</organism>
<evidence type="ECO:0000256" key="1">
    <source>
        <dbReference type="SAM" id="MobiDB-lite"/>
    </source>
</evidence>
<dbReference type="EMBL" id="OCMT01000002">
    <property type="protein sequence ID" value="SOD15050.1"/>
    <property type="molecule type" value="Genomic_DNA"/>
</dbReference>
<evidence type="ECO:0000313" key="3">
    <source>
        <dbReference type="Proteomes" id="UP000219281"/>
    </source>
</evidence>
<dbReference type="OrthoDB" id="799691at2"/>
<proteinExistence type="predicted"/>
<reference evidence="3" key="1">
    <citation type="submission" date="2017-09" db="EMBL/GenBank/DDBJ databases">
        <authorList>
            <person name="Varghese N."/>
            <person name="Submissions S."/>
        </authorList>
    </citation>
    <scope>NUCLEOTIDE SEQUENCE [LARGE SCALE GENOMIC DNA]</scope>
    <source>
        <strain evidence="3">CGMCC 1.12803</strain>
    </source>
</reference>